<sequence length="295" mass="33455">MTDTHIFFVADGERLEWQSWLLAASLAHAHRGRGDVHLYAYASPDWLEQVGPVTRAIYAEAGVDLRALPESPNWAKPYPHGNKIVAATDHRGPGRGIFLDTDMICLKPLTELADLPATHIAAAPEGRPTWGPDDRWQRAYDHFGLPLPTSRVRLLRGDRPEHLPYFNAGLVAMPEDAQPDGKRFADHWLETALDFDHKCKIANKRPWLDQITLPLAIARFGYTAHVLDESWNHALSHRGSAIDQTPDAHILHYHRFMFLRAAPQWPGILQRFFDLVPRAQHPAATDRLREMNLLP</sequence>
<dbReference type="AlphaFoldDB" id="A0AA48H381"/>
<dbReference type="KEGG" id="rmai:MACH21_01970"/>
<proteinExistence type="predicted"/>
<evidence type="ECO:0000313" key="1">
    <source>
        <dbReference type="EMBL" id="BDW84020.1"/>
    </source>
</evidence>
<organism evidence="1 2">
    <name type="scientific">Roseicyclus marinus</name>
    <dbReference type="NCBI Taxonomy" id="2161673"/>
    <lineage>
        <taxon>Bacteria</taxon>
        <taxon>Pseudomonadati</taxon>
        <taxon>Pseudomonadota</taxon>
        <taxon>Alphaproteobacteria</taxon>
        <taxon>Rhodobacterales</taxon>
        <taxon>Roseobacteraceae</taxon>
        <taxon>Roseicyclus</taxon>
    </lineage>
</organism>
<dbReference type="RefSeq" id="WP_338273518.1">
    <property type="nucleotide sequence ID" value="NZ_AP027266.1"/>
</dbReference>
<dbReference type="InterPro" id="IPR029044">
    <property type="entry name" value="Nucleotide-diphossugar_trans"/>
</dbReference>
<dbReference type="SUPFAM" id="SSF53448">
    <property type="entry name" value="Nucleotide-diphospho-sugar transferases"/>
    <property type="match status" value="1"/>
</dbReference>
<keyword evidence="2" id="KW-1185">Reference proteome</keyword>
<dbReference type="Gene3D" id="3.90.550.10">
    <property type="entry name" value="Spore Coat Polysaccharide Biosynthesis Protein SpsA, Chain A"/>
    <property type="match status" value="1"/>
</dbReference>
<name>A0AA48H381_9RHOB</name>
<accession>A0AA48H381</accession>
<reference evidence="1 2" key="1">
    <citation type="submission" date="2023-01" db="EMBL/GenBank/DDBJ databases">
        <title>Complete genome sequence of Roseicyclus marinus strain Dej080120_10.</title>
        <authorList>
            <person name="Ueki S."/>
            <person name="Maruyama F."/>
        </authorList>
    </citation>
    <scope>NUCLEOTIDE SEQUENCE [LARGE SCALE GENOMIC DNA]</scope>
    <source>
        <strain evidence="1 2">Dej080120_10</strain>
    </source>
</reference>
<gene>
    <name evidence="1" type="ORF">MACH21_01970</name>
</gene>
<evidence type="ECO:0000313" key="2">
    <source>
        <dbReference type="Proteomes" id="UP001337723"/>
    </source>
</evidence>
<dbReference type="Proteomes" id="UP001337723">
    <property type="component" value="Chromosome"/>
</dbReference>
<protein>
    <submittedName>
        <fullName evidence="1">Uncharacterized protein</fullName>
    </submittedName>
</protein>
<dbReference type="EMBL" id="AP027266">
    <property type="protein sequence ID" value="BDW84020.1"/>
    <property type="molecule type" value="Genomic_DNA"/>
</dbReference>